<dbReference type="InterPro" id="IPR037066">
    <property type="entry name" value="Plug_dom_sf"/>
</dbReference>
<dbReference type="EMBL" id="CP081294">
    <property type="protein sequence ID" value="QZD93912.1"/>
    <property type="molecule type" value="Genomic_DNA"/>
</dbReference>
<evidence type="ECO:0000313" key="14">
    <source>
        <dbReference type="Proteomes" id="UP000824321"/>
    </source>
</evidence>
<organism evidence="13 14">
    <name type="scientific">Qipengyuania gelatinilytica</name>
    <dbReference type="NCBI Taxonomy" id="2867231"/>
    <lineage>
        <taxon>Bacteria</taxon>
        <taxon>Pseudomonadati</taxon>
        <taxon>Pseudomonadota</taxon>
        <taxon>Alphaproteobacteria</taxon>
        <taxon>Sphingomonadales</taxon>
        <taxon>Erythrobacteraceae</taxon>
        <taxon>Qipengyuania</taxon>
    </lineage>
</organism>
<evidence type="ECO:0000256" key="3">
    <source>
        <dbReference type="ARBA" id="ARBA00022452"/>
    </source>
</evidence>
<evidence type="ECO:0000256" key="1">
    <source>
        <dbReference type="ARBA" id="ARBA00004571"/>
    </source>
</evidence>
<gene>
    <name evidence="13" type="ORF">K3136_07235</name>
</gene>
<dbReference type="PANTHER" id="PTHR30069:SF40">
    <property type="entry name" value="TONB-DEPENDENT RECEPTOR NMB0964-RELATED"/>
    <property type="match status" value="1"/>
</dbReference>
<keyword evidence="2 8" id="KW-0813">Transport</keyword>
<keyword evidence="7 8" id="KW-0998">Cell outer membrane</keyword>
<evidence type="ECO:0000256" key="4">
    <source>
        <dbReference type="ARBA" id="ARBA00022692"/>
    </source>
</evidence>
<keyword evidence="6 8" id="KW-0472">Membrane</keyword>
<feature type="signal peptide" evidence="10">
    <location>
        <begin position="1"/>
        <end position="29"/>
    </location>
</feature>
<keyword evidence="14" id="KW-1185">Reference proteome</keyword>
<evidence type="ECO:0000259" key="12">
    <source>
        <dbReference type="Pfam" id="PF07715"/>
    </source>
</evidence>
<evidence type="ECO:0000256" key="7">
    <source>
        <dbReference type="ARBA" id="ARBA00023237"/>
    </source>
</evidence>
<dbReference type="SUPFAM" id="SSF56935">
    <property type="entry name" value="Porins"/>
    <property type="match status" value="1"/>
</dbReference>
<feature type="domain" description="TonB-dependent receptor-like beta-barrel" evidence="11">
    <location>
        <begin position="298"/>
        <end position="704"/>
    </location>
</feature>
<protein>
    <submittedName>
        <fullName evidence="13">TonB-dependent receptor</fullName>
    </submittedName>
</protein>
<dbReference type="Pfam" id="PF07715">
    <property type="entry name" value="Plug"/>
    <property type="match status" value="1"/>
</dbReference>
<keyword evidence="13" id="KW-0675">Receptor</keyword>
<keyword evidence="3 8" id="KW-1134">Transmembrane beta strand</keyword>
<keyword evidence="4 8" id="KW-0812">Transmembrane</keyword>
<sequence length="735" mass="79532">MLYQTASLRRSLAASLSIIAVATAAPTMAQDQSAEEEQQGSPTASETIVVEETGEDDFHNRRIDADGTIIVSAEGLRQFDILAGASVVAGDDLDENMNGQIGEVLASLPGVTATGFAPGASRPILRGFSGERVKVLVDGIGAIDVSNTSADHAVSIDPLTAESIEVLRGPAVLLYGSQAIGGAVNVIDKRIPRRIPTEPVHIDALVRVDTVADLREGGASFDIPVGDGFVFHADGSYRKTDDVQVPGFVLADGLRAELLEEAAEEEDAGEFEEAEELREAANARGTLFNSGTETWTANGGLAFFRGDSSLGFSVGVYDTLYGVPIRPGAGHHEEEGGMDVGEEEGPETVSIGLRQYRADLRGDIELGDGFFERLKIRTGYSDYTHTEFEGDEVGTTFDVQGVEARAELVQDPVADLRGSVGVQYYFRDFFAQGAEAYVAPNRTEQLSLFALQEYGDGPLQLEGALRYETTDVDSTQLGVERAFDGFSGALGLAWQADDSIRLGVNLSRVSRAPSAEELFSEGPHIATQQFEIGDVDLTMERAWGAEIFARGIAGDFEFSLAAYRNWFDDYIYLSANGEEEDELPVFLYLQQDATYSGVEGEVVWNFYEGDNLDLRADFRAEYIDAKLNDGTYVPRIPPLGLLGALEADAGEFSLRGEVEWFDAQRDVAPFETETDGYTLLNASATWRPLRGDPAVTVILKAENLLDQTARRASSFTKDFVPLPGRNVSLAVRMSI</sequence>
<feature type="chain" id="PRO_5045109035" evidence="10">
    <location>
        <begin position="30"/>
        <end position="735"/>
    </location>
</feature>
<evidence type="ECO:0000256" key="9">
    <source>
        <dbReference type="RuleBase" id="RU003357"/>
    </source>
</evidence>
<dbReference type="InterPro" id="IPR036942">
    <property type="entry name" value="Beta-barrel_TonB_sf"/>
</dbReference>
<comment type="similarity">
    <text evidence="8 9">Belongs to the TonB-dependent receptor family.</text>
</comment>
<dbReference type="PANTHER" id="PTHR30069">
    <property type="entry name" value="TONB-DEPENDENT OUTER MEMBRANE RECEPTOR"/>
    <property type="match status" value="1"/>
</dbReference>
<dbReference type="Gene3D" id="2.40.170.20">
    <property type="entry name" value="TonB-dependent receptor, beta-barrel domain"/>
    <property type="match status" value="1"/>
</dbReference>
<feature type="domain" description="TonB-dependent receptor plug" evidence="12">
    <location>
        <begin position="80"/>
        <end position="183"/>
    </location>
</feature>
<evidence type="ECO:0000256" key="6">
    <source>
        <dbReference type="ARBA" id="ARBA00023136"/>
    </source>
</evidence>
<dbReference type="InterPro" id="IPR000531">
    <property type="entry name" value="Beta-barrel_TonB"/>
</dbReference>
<dbReference type="PROSITE" id="PS52016">
    <property type="entry name" value="TONB_DEPENDENT_REC_3"/>
    <property type="match status" value="1"/>
</dbReference>
<comment type="subcellular location">
    <subcellularLocation>
        <location evidence="1 8">Cell outer membrane</location>
        <topology evidence="1 8">Multi-pass membrane protein</topology>
    </subcellularLocation>
</comment>
<accession>A0ABX8ZYJ5</accession>
<dbReference type="Proteomes" id="UP000824321">
    <property type="component" value="Chromosome"/>
</dbReference>
<keyword evidence="10" id="KW-0732">Signal</keyword>
<proteinExistence type="inferred from homology"/>
<evidence type="ECO:0000259" key="11">
    <source>
        <dbReference type="Pfam" id="PF00593"/>
    </source>
</evidence>
<dbReference type="InterPro" id="IPR012910">
    <property type="entry name" value="Plug_dom"/>
</dbReference>
<dbReference type="Gene3D" id="2.170.130.10">
    <property type="entry name" value="TonB-dependent receptor, plug domain"/>
    <property type="match status" value="1"/>
</dbReference>
<name>A0ABX8ZYJ5_9SPHN</name>
<evidence type="ECO:0000313" key="13">
    <source>
        <dbReference type="EMBL" id="QZD93912.1"/>
    </source>
</evidence>
<dbReference type="Pfam" id="PF00593">
    <property type="entry name" value="TonB_dep_Rec_b-barrel"/>
    <property type="match status" value="1"/>
</dbReference>
<dbReference type="RefSeq" id="WP_221429678.1">
    <property type="nucleotide sequence ID" value="NZ_CP081294.1"/>
</dbReference>
<evidence type="ECO:0000256" key="2">
    <source>
        <dbReference type="ARBA" id="ARBA00022448"/>
    </source>
</evidence>
<dbReference type="InterPro" id="IPR039426">
    <property type="entry name" value="TonB-dep_rcpt-like"/>
</dbReference>
<evidence type="ECO:0000256" key="8">
    <source>
        <dbReference type="PROSITE-ProRule" id="PRU01360"/>
    </source>
</evidence>
<reference evidence="13 14" key="1">
    <citation type="submission" date="2021-08" db="EMBL/GenBank/DDBJ databases">
        <title>Comparative Genomics Analysis of the Genus Qipengyuania Reveals Extensive Genetic Diversity and Metabolic Versatility, Including the Description of Fifteen Novel Species.</title>
        <authorList>
            <person name="Liu Y."/>
        </authorList>
    </citation>
    <scope>NUCLEOTIDE SEQUENCE [LARGE SCALE GENOMIC DNA]</scope>
    <source>
        <strain evidence="13 14">1NDH1</strain>
    </source>
</reference>
<evidence type="ECO:0000256" key="10">
    <source>
        <dbReference type="SAM" id="SignalP"/>
    </source>
</evidence>
<evidence type="ECO:0000256" key="5">
    <source>
        <dbReference type="ARBA" id="ARBA00023077"/>
    </source>
</evidence>
<keyword evidence="5 9" id="KW-0798">TonB box</keyword>